<sequence>MAQMWRDLGVKLKAFRKAFNVRNNHWTKGDEVRVEIEVLQQSLSFLGRQERDSMPLAASSLERWRKGIMCPIAKNGNMAM</sequence>
<accession>A0A314ZB64</accession>
<organism evidence="1 2">
    <name type="scientific">Prunus yedoensis var. nudiflora</name>
    <dbReference type="NCBI Taxonomy" id="2094558"/>
    <lineage>
        <taxon>Eukaryota</taxon>
        <taxon>Viridiplantae</taxon>
        <taxon>Streptophyta</taxon>
        <taxon>Embryophyta</taxon>
        <taxon>Tracheophyta</taxon>
        <taxon>Spermatophyta</taxon>
        <taxon>Magnoliopsida</taxon>
        <taxon>eudicotyledons</taxon>
        <taxon>Gunneridae</taxon>
        <taxon>Pentapetalae</taxon>
        <taxon>rosids</taxon>
        <taxon>fabids</taxon>
        <taxon>Rosales</taxon>
        <taxon>Rosaceae</taxon>
        <taxon>Amygdaloideae</taxon>
        <taxon>Amygdaleae</taxon>
        <taxon>Prunus</taxon>
    </lineage>
</organism>
<reference evidence="1 2" key="1">
    <citation type="submission" date="2018-02" db="EMBL/GenBank/DDBJ databases">
        <title>Draft genome of wild Prunus yedoensis var. nudiflora.</title>
        <authorList>
            <person name="Baek S."/>
            <person name="Kim J.-H."/>
            <person name="Choi K."/>
            <person name="Kim G.-B."/>
            <person name="Cho A."/>
            <person name="Jang H."/>
            <person name="Shin C.-H."/>
            <person name="Yu H.-J."/>
            <person name="Mun J.-H."/>
        </authorList>
    </citation>
    <scope>NUCLEOTIDE SEQUENCE [LARGE SCALE GENOMIC DNA]</scope>
    <source>
        <strain evidence="2">cv. Jeju island</strain>
        <tissue evidence="1">Leaf</tissue>
    </source>
</reference>
<comment type="caution">
    <text evidence="1">The sequence shown here is derived from an EMBL/GenBank/DDBJ whole genome shotgun (WGS) entry which is preliminary data.</text>
</comment>
<name>A0A314ZB64_PRUYE</name>
<dbReference type="Proteomes" id="UP000250321">
    <property type="component" value="Unassembled WGS sequence"/>
</dbReference>
<gene>
    <name evidence="1" type="ORF">Pyn_33133</name>
</gene>
<dbReference type="EMBL" id="PJQY01000221">
    <property type="protein sequence ID" value="PQQ15713.1"/>
    <property type="molecule type" value="Genomic_DNA"/>
</dbReference>
<proteinExistence type="predicted"/>
<keyword evidence="2" id="KW-1185">Reference proteome</keyword>
<evidence type="ECO:0000313" key="2">
    <source>
        <dbReference type="Proteomes" id="UP000250321"/>
    </source>
</evidence>
<evidence type="ECO:0000313" key="1">
    <source>
        <dbReference type="EMBL" id="PQQ15713.1"/>
    </source>
</evidence>
<dbReference type="AlphaFoldDB" id="A0A314ZB64"/>
<protein>
    <submittedName>
        <fullName evidence="1">Uncharacterized protein</fullName>
    </submittedName>
</protein>